<evidence type="ECO:0000313" key="11">
    <source>
        <dbReference type="EMBL" id="CAB4978144.1"/>
    </source>
</evidence>
<evidence type="ECO:0000256" key="5">
    <source>
        <dbReference type="ARBA" id="ARBA00023002"/>
    </source>
</evidence>
<dbReference type="InterPro" id="IPR046373">
    <property type="entry name" value="Acyl-CoA_Oxase/DH_mid-dom_sf"/>
</dbReference>
<dbReference type="GO" id="GO:0050660">
    <property type="term" value="F:flavin adenine dinucleotide binding"/>
    <property type="evidence" value="ECO:0007669"/>
    <property type="project" value="InterPro"/>
</dbReference>
<evidence type="ECO:0000256" key="2">
    <source>
        <dbReference type="ARBA" id="ARBA00009347"/>
    </source>
</evidence>
<dbReference type="EMBL" id="CAFBOF010000018">
    <property type="protein sequence ID" value="CAB4978144.1"/>
    <property type="molecule type" value="Genomic_DNA"/>
</dbReference>
<dbReference type="Pfam" id="PF00441">
    <property type="entry name" value="Acyl-CoA_dh_1"/>
    <property type="match status" value="1"/>
</dbReference>
<dbReference type="GO" id="GO:0016627">
    <property type="term" value="F:oxidoreductase activity, acting on the CH-CH group of donors"/>
    <property type="evidence" value="ECO:0007669"/>
    <property type="project" value="InterPro"/>
</dbReference>
<dbReference type="PANTHER" id="PTHR43292:SF4">
    <property type="entry name" value="ACYL-COA DEHYDROGENASE FADE34"/>
    <property type="match status" value="1"/>
</dbReference>
<protein>
    <submittedName>
        <fullName evidence="11">Unannotated protein</fullName>
    </submittedName>
</protein>
<keyword evidence="4" id="KW-0274">FAD</keyword>
<evidence type="ECO:0000259" key="8">
    <source>
        <dbReference type="Pfam" id="PF02771"/>
    </source>
</evidence>
<dbReference type="Gene3D" id="2.40.110.10">
    <property type="entry name" value="Butyryl-CoA Dehydrogenase, subunit A, domain 2"/>
    <property type="match status" value="1"/>
</dbReference>
<organism evidence="11">
    <name type="scientific">freshwater metagenome</name>
    <dbReference type="NCBI Taxonomy" id="449393"/>
    <lineage>
        <taxon>unclassified sequences</taxon>
        <taxon>metagenomes</taxon>
        <taxon>ecological metagenomes</taxon>
    </lineage>
</organism>
<evidence type="ECO:0000259" key="7">
    <source>
        <dbReference type="Pfam" id="PF02770"/>
    </source>
</evidence>
<dbReference type="AlphaFoldDB" id="A0A6J7MK68"/>
<comment type="cofactor">
    <cofactor evidence="1">
        <name>FAD</name>
        <dbReference type="ChEBI" id="CHEBI:57692"/>
    </cofactor>
</comment>
<evidence type="ECO:0000256" key="4">
    <source>
        <dbReference type="ARBA" id="ARBA00022827"/>
    </source>
</evidence>
<dbReference type="FunFam" id="2.40.110.10:FF:000011">
    <property type="entry name" value="Acyl-CoA dehydrogenase FadE34"/>
    <property type="match status" value="1"/>
</dbReference>
<proteinExistence type="inferred from homology"/>
<dbReference type="InterPro" id="IPR013786">
    <property type="entry name" value="AcylCoA_DH/ox_N"/>
</dbReference>
<dbReference type="InterPro" id="IPR036250">
    <property type="entry name" value="AcylCo_DH-like_C"/>
</dbReference>
<dbReference type="PANTHER" id="PTHR43292">
    <property type="entry name" value="ACYL-COA DEHYDROGENASE"/>
    <property type="match status" value="1"/>
</dbReference>
<dbReference type="Pfam" id="PF02770">
    <property type="entry name" value="Acyl-CoA_dh_M"/>
    <property type="match status" value="1"/>
</dbReference>
<evidence type="ECO:0000313" key="9">
    <source>
        <dbReference type="EMBL" id="CAB4718765.1"/>
    </source>
</evidence>
<dbReference type="InterPro" id="IPR009075">
    <property type="entry name" value="AcylCo_DH/oxidase_C"/>
</dbReference>
<feature type="domain" description="Acyl-CoA oxidase/dehydrogenase middle" evidence="7">
    <location>
        <begin position="129"/>
        <end position="223"/>
    </location>
</feature>
<dbReference type="InterPro" id="IPR052161">
    <property type="entry name" value="Mycobact_Acyl-CoA_DH"/>
</dbReference>
<feature type="domain" description="Acyl-CoA dehydrogenase/oxidase C-terminal" evidence="6">
    <location>
        <begin position="235"/>
        <end position="386"/>
    </location>
</feature>
<dbReference type="Gene3D" id="1.20.140.10">
    <property type="entry name" value="Butyryl-CoA Dehydrogenase, subunit A, domain 3"/>
    <property type="match status" value="1"/>
</dbReference>
<dbReference type="EMBL" id="CAFBPQ010000013">
    <property type="protein sequence ID" value="CAB5020425.1"/>
    <property type="molecule type" value="Genomic_DNA"/>
</dbReference>
<evidence type="ECO:0000256" key="3">
    <source>
        <dbReference type="ARBA" id="ARBA00022630"/>
    </source>
</evidence>
<keyword evidence="3" id="KW-0285">Flavoprotein</keyword>
<dbReference type="InterPro" id="IPR009100">
    <property type="entry name" value="AcylCoA_DH/oxidase_NM_dom_sf"/>
</dbReference>
<dbReference type="GO" id="GO:0005886">
    <property type="term" value="C:plasma membrane"/>
    <property type="evidence" value="ECO:0007669"/>
    <property type="project" value="TreeGrafter"/>
</dbReference>
<gene>
    <name evidence="9" type="ORF">UFOPK2683_00456</name>
    <name evidence="10" type="ORF">UFOPK3605_00943</name>
    <name evidence="11" type="ORF">UFOPK3897_00936</name>
    <name evidence="12" type="ORF">UFOPK4121_00620</name>
</gene>
<dbReference type="InterPro" id="IPR037069">
    <property type="entry name" value="AcylCoA_DH/ox_N_sf"/>
</dbReference>
<reference evidence="11" key="1">
    <citation type="submission" date="2020-05" db="EMBL/GenBank/DDBJ databases">
        <authorList>
            <person name="Chiriac C."/>
            <person name="Salcher M."/>
            <person name="Ghai R."/>
            <person name="Kavagutti S V."/>
        </authorList>
    </citation>
    <scope>NUCLEOTIDE SEQUENCE</scope>
</reference>
<accession>A0A6J7MK68</accession>
<evidence type="ECO:0000256" key="1">
    <source>
        <dbReference type="ARBA" id="ARBA00001974"/>
    </source>
</evidence>
<dbReference type="SUPFAM" id="SSF56645">
    <property type="entry name" value="Acyl-CoA dehydrogenase NM domain-like"/>
    <property type="match status" value="1"/>
</dbReference>
<dbReference type="EMBL" id="CAFBMM010000043">
    <property type="protein sequence ID" value="CAB4908539.1"/>
    <property type="molecule type" value="Genomic_DNA"/>
</dbReference>
<evidence type="ECO:0000313" key="10">
    <source>
        <dbReference type="EMBL" id="CAB4908539.1"/>
    </source>
</evidence>
<feature type="domain" description="Acyl-CoA dehydrogenase/oxidase N-terminal" evidence="8">
    <location>
        <begin position="10"/>
        <end position="121"/>
    </location>
</feature>
<dbReference type="Pfam" id="PF02771">
    <property type="entry name" value="Acyl-CoA_dh_N"/>
    <property type="match status" value="1"/>
</dbReference>
<dbReference type="EMBL" id="CAEZYK010000016">
    <property type="protein sequence ID" value="CAB4718765.1"/>
    <property type="molecule type" value="Genomic_DNA"/>
</dbReference>
<keyword evidence="5" id="KW-0560">Oxidoreductase</keyword>
<evidence type="ECO:0000313" key="12">
    <source>
        <dbReference type="EMBL" id="CAB5020425.1"/>
    </source>
</evidence>
<comment type="similarity">
    <text evidence="2">Belongs to the acyl-CoA dehydrogenase family.</text>
</comment>
<name>A0A6J7MK68_9ZZZZ</name>
<evidence type="ECO:0000259" key="6">
    <source>
        <dbReference type="Pfam" id="PF00441"/>
    </source>
</evidence>
<sequence>MDLAPSPTEAQLRLEVRSWLQENLPWEYGRGLPPRFETLEEEVAFGRTWQNQLAQGRWVGVPWPTQYGGRGAGPVEHFIVTEELARARAPELVGRIGINLVGPTLLAHGTDEQKQRWLPSIPPAEHIWCQLFSEPGAGSDLAAITTRAEMKGDGWILNGQKVWTSYAQFADWGLCLARTDPDGPKHKSITAFAVDMRALGVEVRPLHQITDEKEFNEVFFNDVIIPDAHRIGPVNEGWRVANSTLTHERGINPRQLVIHLQLVEELLRLALENGAFDDPRLRPRLAQAVVEVRLFQLHNWRTLSRLAKGEAPGPEGSALKLYWSEMSKRMHDTVMAVLGPAAPLWIGADENPGEGTWQRSWLYYQASSIWAGTNEIQRNILSERVLGLPKEPARTG</sequence>
<dbReference type="Gene3D" id="1.10.540.10">
    <property type="entry name" value="Acyl-CoA dehydrogenase/oxidase, N-terminal domain"/>
    <property type="match status" value="1"/>
</dbReference>
<dbReference type="SUPFAM" id="SSF47203">
    <property type="entry name" value="Acyl-CoA dehydrogenase C-terminal domain-like"/>
    <property type="match status" value="1"/>
</dbReference>
<dbReference type="InterPro" id="IPR006091">
    <property type="entry name" value="Acyl-CoA_Oxase/DH_mid-dom"/>
</dbReference>